<protein>
    <submittedName>
        <fullName evidence="1">Uncharacterized protein</fullName>
    </submittedName>
</protein>
<name>A0A562I934_MICOL</name>
<evidence type="ECO:0000313" key="1">
    <source>
        <dbReference type="EMBL" id="TWH67501.1"/>
    </source>
</evidence>
<dbReference type="AlphaFoldDB" id="A0A562I934"/>
<gene>
    <name evidence="1" type="ORF">JD77_02478</name>
</gene>
<dbReference type="Proteomes" id="UP000319825">
    <property type="component" value="Unassembled WGS sequence"/>
</dbReference>
<proteinExistence type="predicted"/>
<evidence type="ECO:0000313" key="2">
    <source>
        <dbReference type="Proteomes" id="UP000319825"/>
    </source>
</evidence>
<reference evidence="1 2" key="1">
    <citation type="submission" date="2019-07" db="EMBL/GenBank/DDBJ databases">
        <title>R&amp;d 2014.</title>
        <authorList>
            <person name="Klenk H.-P."/>
        </authorList>
    </citation>
    <scope>NUCLEOTIDE SEQUENCE [LARGE SCALE GENOMIC DNA]</scope>
    <source>
        <strain evidence="1 2">DSM 43868</strain>
    </source>
</reference>
<accession>A0A562I934</accession>
<organism evidence="1 2">
    <name type="scientific">Micromonospora olivasterospora</name>
    <dbReference type="NCBI Taxonomy" id="1880"/>
    <lineage>
        <taxon>Bacteria</taxon>
        <taxon>Bacillati</taxon>
        <taxon>Actinomycetota</taxon>
        <taxon>Actinomycetes</taxon>
        <taxon>Micromonosporales</taxon>
        <taxon>Micromonosporaceae</taxon>
        <taxon>Micromonospora</taxon>
    </lineage>
</organism>
<dbReference type="EMBL" id="VLKE01000001">
    <property type="protein sequence ID" value="TWH67501.1"/>
    <property type="molecule type" value="Genomic_DNA"/>
</dbReference>
<comment type="caution">
    <text evidence="1">The sequence shown here is derived from an EMBL/GenBank/DDBJ whole genome shotgun (WGS) entry which is preliminary data.</text>
</comment>
<sequence length="61" mass="7547">MTTPRERDEFERMRLVAQIERARAFITQYEEHQEFYRQQVEDSRYELGRLDERLGGSDHDR</sequence>
<keyword evidence="2" id="KW-1185">Reference proteome</keyword>